<dbReference type="AlphaFoldDB" id="A0A177B2M9"/>
<keyword evidence="7 8" id="KW-0407">Ion channel</keyword>
<evidence type="ECO:0000256" key="5">
    <source>
        <dbReference type="ARBA" id="ARBA00023065"/>
    </source>
</evidence>
<organism evidence="11 12">
    <name type="scientific">Intoshia linei</name>
    <dbReference type="NCBI Taxonomy" id="1819745"/>
    <lineage>
        <taxon>Eukaryota</taxon>
        <taxon>Metazoa</taxon>
        <taxon>Spiralia</taxon>
        <taxon>Lophotrochozoa</taxon>
        <taxon>Mesozoa</taxon>
        <taxon>Orthonectida</taxon>
        <taxon>Rhopaluridae</taxon>
        <taxon>Intoshia</taxon>
    </lineage>
</organism>
<feature type="transmembrane region" description="Helical" evidence="9">
    <location>
        <begin position="94"/>
        <end position="113"/>
    </location>
</feature>
<keyword evidence="6 9" id="KW-0472">Membrane</keyword>
<evidence type="ECO:0000256" key="7">
    <source>
        <dbReference type="ARBA" id="ARBA00023303"/>
    </source>
</evidence>
<dbReference type="GO" id="GO:0005886">
    <property type="term" value="C:plasma membrane"/>
    <property type="evidence" value="ECO:0007669"/>
    <property type="project" value="TreeGrafter"/>
</dbReference>
<evidence type="ECO:0000256" key="9">
    <source>
        <dbReference type="SAM" id="Phobius"/>
    </source>
</evidence>
<keyword evidence="2 8" id="KW-0813">Transport</keyword>
<evidence type="ECO:0000259" key="10">
    <source>
        <dbReference type="Pfam" id="PF07885"/>
    </source>
</evidence>
<dbReference type="PRINTS" id="PR01333">
    <property type="entry name" value="2POREKCHANEL"/>
</dbReference>
<evidence type="ECO:0000313" key="12">
    <source>
        <dbReference type="Proteomes" id="UP000078046"/>
    </source>
</evidence>
<feature type="transmembrane region" description="Helical" evidence="9">
    <location>
        <begin position="264"/>
        <end position="284"/>
    </location>
</feature>
<keyword evidence="12" id="KW-1185">Reference proteome</keyword>
<comment type="subcellular location">
    <subcellularLocation>
        <location evidence="1">Membrane</location>
        <topology evidence="1">Multi-pass membrane protein</topology>
    </subcellularLocation>
</comment>
<gene>
    <name evidence="11" type="ORF">A3Q56_03840</name>
</gene>
<comment type="caution">
    <text evidence="11">The sequence shown here is derived from an EMBL/GenBank/DDBJ whole genome shotgun (WGS) entry which is preliminary data.</text>
</comment>
<feature type="transmembrane region" description="Helical" evidence="9">
    <location>
        <begin position="12"/>
        <end position="34"/>
    </location>
</feature>
<evidence type="ECO:0000256" key="3">
    <source>
        <dbReference type="ARBA" id="ARBA00022692"/>
    </source>
</evidence>
<dbReference type="Proteomes" id="UP000078046">
    <property type="component" value="Unassembled WGS sequence"/>
</dbReference>
<protein>
    <submittedName>
        <fullName evidence="11">Potassium channel subfamily K member 1</fullName>
    </submittedName>
</protein>
<keyword evidence="4 9" id="KW-1133">Transmembrane helix</keyword>
<feature type="domain" description="Potassium channel" evidence="10">
    <location>
        <begin position="91"/>
        <end position="149"/>
    </location>
</feature>
<evidence type="ECO:0000256" key="8">
    <source>
        <dbReference type="RuleBase" id="RU003857"/>
    </source>
</evidence>
<feature type="transmembrane region" description="Helical" evidence="9">
    <location>
        <begin position="225"/>
        <end position="244"/>
    </location>
</feature>
<evidence type="ECO:0000256" key="2">
    <source>
        <dbReference type="ARBA" id="ARBA00022448"/>
    </source>
</evidence>
<evidence type="ECO:0000313" key="11">
    <source>
        <dbReference type="EMBL" id="OAF68400.1"/>
    </source>
</evidence>
<feature type="domain" description="Potassium channel" evidence="10">
    <location>
        <begin position="202"/>
        <end position="282"/>
    </location>
</feature>
<dbReference type="OrthoDB" id="297496at2759"/>
<comment type="similarity">
    <text evidence="8">Belongs to the two pore domain potassium channel (TC 1.A.1.8) family.</text>
</comment>
<dbReference type="GO" id="GO:0030322">
    <property type="term" value="P:stabilization of membrane potential"/>
    <property type="evidence" value="ECO:0007669"/>
    <property type="project" value="TreeGrafter"/>
</dbReference>
<dbReference type="EMBL" id="LWCA01000452">
    <property type="protein sequence ID" value="OAF68400.1"/>
    <property type="molecule type" value="Genomic_DNA"/>
</dbReference>
<name>A0A177B2M9_9BILA</name>
<dbReference type="InterPro" id="IPR003280">
    <property type="entry name" value="2pore_dom_K_chnl"/>
</dbReference>
<evidence type="ECO:0000256" key="6">
    <source>
        <dbReference type="ARBA" id="ARBA00023136"/>
    </source>
</evidence>
<keyword evidence="3 8" id="KW-0812">Transmembrane</keyword>
<feature type="transmembrane region" description="Helical" evidence="9">
    <location>
        <begin position="191"/>
        <end position="213"/>
    </location>
</feature>
<proteinExistence type="inferred from homology"/>
<dbReference type="Gene3D" id="1.10.287.70">
    <property type="match status" value="1"/>
</dbReference>
<evidence type="ECO:0000256" key="1">
    <source>
        <dbReference type="ARBA" id="ARBA00004141"/>
    </source>
</evidence>
<feature type="transmembrane region" description="Helical" evidence="9">
    <location>
        <begin position="125"/>
        <end position="146"/>
    </location>
</feature>
<reference evidence="11 12" key="1">
    <citation type="submission" date="2016-04" db="EMBL/GenBank/DDBJ databases">
        <title>The genome of Intoshia linei affirms orthonectids as highly simplified spiralians.</title>
        <authorList>
            <person name="Mikhailov K.V."/>
            <person name="Slusarev G.S."/>
            <person name="Nikitin M.A."/>
            <person name="Logacheva M.D."/>
            <person name="Penin A."/>
            <person name="Aleoshin V."/>
            <person name="Panchin Y.V."/>
        </authorList>
    </citation>
    <scope>NUCLEOTIDE SEQUENCE [LARGE SCALE GENOMIC DNA]</scope>
    <source>
        <strain evidence="11">Intl2013</strain>
        <tissue evidence="11">Whole animal</tissue>
    </source>
</reference>
<dbReference type="SUPFAM" id="SSF81324">
    <property type="entry name" value="Voltage-gated potassium channels"/>
    <property type="match status" value="2"/>
</dbReference>
<dbReference type="GO" id="GO:0015271">
    <property type="term" value="F:outward rectifier potassium channel activity"/>
    <property type="evidence" value="ECO:0007669"/>
    <property type="project" value="TreeGrafter"/>
</dbReference>
<dbReference type="PANTHER" id="PTHR11003">
    <property type="entry name" value="POTASSIUM CHANNEL, SUBFAMILY K"/>
    <property type="match status" value="1"/>
</dbReference>
<dbReference type="PANTHER" id="PTHR11003:SF249">
    <property type="entry name" value="TWO PORE POTASSIUM CHANNEL PROTEIN SUP-9"/>
    <property type="match status" value="1"/>
</dbReference>
<sequence>MIKLWHEHPNFRFLLYLIFYFVYLLACTGVFIIIEGNVETETRKLLLKHKKDFYKKIQHNVSLIELDNFLIVVERSCESGVSAIGNLASFKEKVWTFGNSLFFSTSLFTTVGYGYTSPLSGSGKIVCIFFAITGIPLTIMLITGVVDRLLLLSRQCLRLTVFVLDFIVRKCRNSDEKDYVIKEKIYLVSKISHIVVSSLFIIFFSVLLPAIIFSFVEFEWTYIDALYYCIITITTVGLGDFIPGDSVKNASSDAIELYRVLTSIYIILGICLISLFIAIFYRIAKFKKLSDYLLMRIRYTGNKNVRDEYLGINNTPIIPSNSINESIKSTTNEGVDKETSTETTIPGTQSIYGSV</sequence>
<accession>A0A177B2M9</accession>
<dbReference type="Pfam" id="PF07885">
    <property type="entry name" value="Ion_trans_2"/>
    <property type="match status" value="2"/>
</dbReference>
<dbReference type="GO" id="GO:0022841">
    <property type="term" value="F:potassium ion leak channel activity"/>
    <property type="evidence" value="ECO:0007669"/>
    <property type="project" value="TreeGrafter"/>
</dbReference>
<evidence type="ECO:0000256" key="4">
    <source>
        <dbReference type="ARBA" id="ARBA00022989"/>
    </source>
</evidence>
<keyword evidence="5 8" id="KW-0406">Ion transport</keyword>
<dbReference type="InterPro" id="IPR013099">
    <property type="entry name" value="K_chnl_dom"/>
</dbReference>